<dbReference type="Gene3D" id="2.120.10.30">
    <property type="entry name" value="TolB, C-terminal domain"/>
    <property type="match status" value="1"/>
</dbReference>
<evidence type="ECO:0000313" key="6">
    <source>
        <dbReference type="EMBL" id="MCA9756063.1"/>
    </source>
</evidence>
<dbReference type="GO" id="GO:0004252">
    <property type="term" value="F:serine-type endopeptidase activity"/>
    <property type="evidence" value="ECO:0007669"/>
    <property type="project" value="TreeGrafter"/>
</dbReference>
<gene>
    <name evidence="6" type="ORF">KDA27_09695</name>
</gene>
<dbReference type="SUPFAM" id="SSF82171">
    <property type="entry name" value="DPP6 N-terminal domain-like"/>
    <property type="match status" value="1"/>
</dbReference>
<dbReference type="SUPFAM" id="SSF53474">
    <property type="entry name" value="alpha/beta-Hydrolases"/>
    <property type="match status" value="1"/>
</dbReference>
<keyword evidence="4" id="KW-0809">Transit peptide</keyword>
<keyword evidence="3" id="KW-0720">Serine protease</keyword>
<reference evidence="6" key="2">
    <citation type="journal article" date="2021" name="Microbiome">
        <title>Successional dynamics and alternative stable states in a saline activated sludge microbial community over 9 years.</title>
        <authorList>
            <person name="Wang Y."/>
            <person name="Ye J."/>
            <person name="Ju F."/>
            <person name="Liu L."/>
            <person name="Boyd J.A."/>
            <person name="Deng Y."/>
            <person name="Parks D.H."/>
            <person name="Jiang X."/>
            <person name="Yin X."/>
            <person name="Woodcroft B.J."/>
            <person name="Tyson G.W."/>
            <person name="Hugenholtz P."/>
            <person name="Polz M.F."/>
            <person name="Zhang T."/>
        </authorList>
    </citation>
    <scope>NUCLEOTIDE SEQUENCE</scope>
    <source>
        <strain evidence="6">HKST-UBA02</strain>
    </source>
</reference>
<evidence type="ECO:0000256" key="4">
    <source>
        <dbReference type="ARBA" id="ARBA00022946"/>
    </source>
</evidence>
<name>A0A956NDW9_UNCEI</name>
<dbReference type="FunFam" id="3.40.50.1820:FF:000049">
    <property type="entry name" value="probable glutamyl endopeptidase, chloroplastic"/>
    <property type="match status" value="1"/>
</dbReference>
<evidence type="ECO:0000256" key="1">
    <source>
        <dbReference type="ARBA" id="ARBA00022670"/>
    </source>
</evidence>
<feature type="domain" description="Peptidase S9 prolyl oligopeptidase catalytic" evidence="5">
    <location>
        <begin position="656"/>
        <end position="810"/>
    </location>
</feature>
<dbReference type="PANTHER" id="PTHR42776">
    <property type="entry name" value="SERINE PEPTIDASE S9 FAMILY MEMBER"/>
    <property type="match status" value="1"/>
</dbReference>
<reference evidence="6" key="1">
    <citation type="submission" date="2020-04" db="EMBL/GenBank/DDBJ databases">
        <authorList>
            <person name="Zhang T."/>
        </authorList>
    </citation>
    <scope>NUCLEOTIDE SEQUENCE</scope>
    <source>
        <strain evidence="6">HKST-UBA02</strain>
    </source>
</reference>
<keyword evidence="2" id="KW-0378">Hydrolase</keyword>
<dbReference type="InterPro" id="IPR029058">
    <property type="entry name" value="AB_hydrolase_fold"/>
</dbReference>
<organism evidence="6 7">
    <name type="scientific">Eiseniibacteriota bacterium</name>
    <dbReference type="NCBI Taxonomy" id="2212470"/>
    <lineage>
        <taxon>Bacteria</taxon>
        <taxon>Candidatus Eiseniibacteriota</taxon>
    </lineage>
</organism>
<dbReference type="InterPro" id="IPR011042">
    <property type="entry name" value="6-blade_b-propeller_TolB-like"/>
</dbReference>
<dbReference type="EMBL" id="JAGQHS010000040">
    <property type="protein sequence ID" value="MCA9756063.1"/>
    <property type="molecule type" value="Genomic_DNA"/>
</dbReference>
<evidence type="ECO:0000259" key="5">
    <source>
        <dbReference type="Pfam" id="PF00326"/>
    </source>
</evidence>
<keyword evidence="1" id="KW-0645">Protease</keyword>
<evidence type="ECO:0000256" key="2">
    <source>
        <dbReference type="ARBA" id="ARBA00022801"/>
    </source>
</evidence>
<dbReference type="InterPro" id="IPR001375">
    <property type="entry name" value="Peptidase_S9_cat"/>
</dbReference>
<dbReference type="Pfam" id="PF00326">
    <property type="entry name" value="Peptidase_S9"/>
    <property type="match status" value="1"/>
</dbReference>
<evidence type="ECO:0000256" key="3">
    <source>
        <dbReference type="ARBA" id="ARBA00022825"/>
    </source>
</evidence>
<dbReference type="PANTHER" id="PTHR42776:SF28">
    <property type="entry name" value="GLUTAMYL ENDOPEPTIDASE, CHLOROPLASTIC-RELATED"/>
    <property type="match status" value="1"/>
</dbReference>
<dbReference type="AlphaFoldDB" id="A0A956NDW9"/>
<protein>
    <submittedName>
        <fullName evidence="6">Prolyl oligopeptidase family serine peptidase</fullName>
    </submittedName>
</protein>
<proteinExistence type="predicted"/>
<dbReference type="Gene3D" id="3.40.50.1820">
    <property type="entry name" value="alpha/beta hydrolase"/>
    <property type="match status" value="1"/>
</dbReference>
<evidence type="ECO:0000313" key="7">
    <source>
        <dbReference type="Proteomes" id="UP000739538"/>
    </source>
</evidence>
<accession>A0A956NDW9</accession>
<dbReference type="Proteomes" id="UP000739538">
    <property type="component" value="Unassembled WGS sequence"/>
</dbReference>
<dbReference type="GO" id="GO:0006508">
    <property type="term" value="P:proteolysis"/>
    <property type="evidence" value="ECO:0007669"/>
    <property type="project" value="UniProtKB-KW"/>
</dbReference>
<comment type="caution">
    <text evidence="6">The sequence shown here is derived from an EMBL/GenBank/DDBJ whole genome shotgun (WGS) entry which is preliminary data.</text>
</comment>
<sequence length="826" mass="91013">MSTAMLSLGGAAWFGPAFVTDALAEDALGYQTPPQVLADMVLAPPTPGVALSPNEEWMLLMESPGLPSIAEVAEPELRLAGLRMNPRTNGQSRERPMSGISFQPMNGGEPVIVGGFPADTRINHPRWSPDGNALAFVAGIEDRLELWVVGLGESTARRVTAEGARLNGVYGRPYEWRSDSKSIVALVVPEDRGAPPVESYVPTGPIVQENLGKTAAARTLQDLLENPYDESVFDYYATSQIELIGLDGSRRKIGEPGVIRGVEPSPDGRYLLAETIHHPYSYSLQEDSFPRRIEVWNLKDASPAHLVVDRPLQDEVPIAFGSVETGPRSVSWRDDAGATLVWTEALDGGDGGAEAEWRDQVFLLEAPFQGKPKPVIKLSNRYGGVQWGTGDLALVSSWWWATRNVKTWLIAPDHLKRKPKLVQDRSYQDRYSDPGNPMTMRNAYGKNVILTVDGGKTIFLSGQGASPEGNRPFIDRYDVASGETERLFHSEAPYYENPVELLGADHGSVLTRRESQTEPPNYFVRNLADGSLEQKTFFANPTPQLEGISKELITYERADGLSLSGTLYLPAGYDKDRDGPLPVLLWAYPNEYKSRDDAGQVTDSPYRFTRVGWWSPMLFLTRGYAVLDDPSMPIIGEGDTEPNDTFVEQLVSSAEAAVRELVRRGVGDPDRMAVGGHSYGAFMTANLLAHSELFRAGLPRSGAYNRTLTPFGFQSEERTFWEAPEIYFEMSPFMHADKINEPILLVHGEADNNAGTYPMQSERMYAAIKGLGGTARLVMLPAESHGYRAAESVLHLMWETDRWLETYVKNAGPRDVPSEGDGKVGD</sequence>